<dbReference type="Pfam" id="PF07883">
    <property type="entry name" value="Cupin_2"/>
    <property type="match status" value="1"/>
</dbReference>
<dbReference type="EMBL" id="NEVP01000009">
    <property type="protein sequence ID" value="OZI49001.1"/>
    <property type="molecule type" value="Genomic_DNA"/>
</dbReference>
<dbReference type="InterPro" id="IPR013096">
    <property type="entry name" value="Cupin_2"/>
</dbReference>
<dbReference type="Gene3D" id="1.10.260.40">
    <property type="entry name" value="lambda repressor-like DNA-binding domains"/>
    <property type="match status" value="1"/>
</dbReference>
<dbReference type="SUPFAM" id="SSF51182">
    <property type="entry name" value="RmlC-like cupins"/>
    <property type="match status" value="1"/>
</dbReference>
<evidence type="ECO:0000256" key="1">
    <source>
        <dbReference type="ARBA" id="ARBA00023125"/>
    </source>
</evidence>
<dbReference type="CDD" id="cd00093">
    <property type="entry name" value="HTH_XRE"/>
    <property type="match status" value="1"/>
</dbReference>
<dbReference type="RefSeq" id="WP_094801425.1">
    <property type="nucleotide sequence ID" value="NZ_NEVN01000010.1"/>
</dbReference>
<dbReference type="Gene3D" id="2.60.120.10">
    <property type="entry name" value="Jelly Rolls"/>
    <property type="match status" value="1"/>
</dbReference>
<dbReference type="InterPro" id="IPR050807">
    <property type="entry name" value="TransReg_Diox_bact_type"/>
</dbReference>
<keyword evidence="1" id="KW-0238">DNA-binding</keyword>
<dbReference type="InterPro" id="IPR011051">
    <property type="entry name" value="RmlC_Cupin_sf"/>
</dbReference>
<dbReference type="AlphaFoldDB" id="A0A261TIB2"/>
<comment type="caution">
    <text evidence="3">The sequence shown here is derived from an EMBL/GenBank/DDBJ whole genome shotgun (WGS) entry which is preliminary data.</text>
</comment>
<protein>
    <recommendedName>
        <fullName evidence="2">HTH cro/C1-type domain-containing protein</fullName>
    </recommendedName>
</protein>
<sequence length="175" mass="18836">MSVKLKLLRVQAGKTLEELAQAAELTRSYLSKLERGVSTPSIGAALKIAKALGVTVEELFSESGEDDPVAIYRAPTGRKRAEPGPRLVSGTQRGHKLVAFVLSPTDEPVRNHPMSHHKGEEILYVLKGKVTLQLARRTEQLGAGDSAHFNSSIPHKITSVGAQPAEVLLVIASEE</sequence>
<evidence type="ECO:0000313" key="4">
    <source>
        <dbReference type="Proteomes" id="UP000216913"/>
    </source>
</evidence>
<evidence type="ECO:0000259" key="2">
    <source>
        <dbReference type="PROSITE" id="PS50943"/>
    </source>
</evidence>
<dbReference type="CDD" id="cd02209">
    <property type="entry name" value="cupin_XRE_C"/>
    <property type="match status" value="1"/>
</dbReference>
<feature type="domain" description="HTH cro/C1-type" evidence="2">
    <location>
        <begin position="5"/>
        <end position="59"/>
    </location>
</feature>
<dbReference type="Proteomes" id="UP000216913">
    <property type="component" value="Unassembled WGS sequence"/>
</dbReference>
<keyword evidence="4" id="KW-1185">Reference proteome</keyword>
<name>A0A261TIB2_9BORD</name>
<proteinExistence type="predicted"/>
<dbReference type="GO" id="GO:0005829">
    <property type="term" value="C:cytosol"/>
    <property type="evidence" value="ECO:0007669"/>
    <property type="project" value="TreeGrafter"/>
</dbReference>
<accession>A0A261TIB2</accession>
<organism evidence="3 4">
    <name type="scientific">Bordetella genomosp. 5</name>
    <dbReference type="NCBI Taxonomy" id="1395608"/>
    <lineage>
        <taxon>Bacteria</taxon>
        <taxon>Pseudomonadati</taxon>
        <taxon>Pseudomonadota</taxon>
        <taxon>Betaproteobacteria</taxon>
        <taxon>Burkholderiales</taxon>
        <taxon>Alcaligenaceae</taxon>
        <taxon>Bordetella</taxon>
    </lineage>
</organism>
<dbReference type="PANTHER" id="PTHR46797:SF1">
    <property type="entry name" value="METHYLPHOSPHONATE SYNTHASE"/>
    <property type="match status" value="1"/>
</dbReference>
<dbReference type="PANTHER" id="PTHR46797">
    <property type="entry name" value="HTH-TYPE TRANSCRIPTIONAL REGULATOR"/>
    <property type="match status" value="1"/>
</dbReference>
<gene>
    <name evidence="3" type="ORF">CAL25_15370</name>
</gene>
<dbReference type="GO" id="GO:0003677">
    <property type="term" value="F:DNA binding"/>
    <property type="evidence" value="ECO:0007669"/>
    <property type="project" value="UniProtKB-KW"/>
</dbReference>
<dbReference type="InterPro" id="IPR014710">
    <property type="entry name" value="RmlC-like_jellyroll"/>
</dbReference>
<dbReference type="Pfam" id="PF01381">
    <property type="entry name" value="HTH_3"/>
    <property type="match status" value="1"/>
</dbReference>
<dbReference type="InterPro" id="IPR001387">
    <property type="entry name" value="Cro/C1-type_HTH"/>
</dbReference>
<dbReference type="InterPro" id="IPR010982">
    <property type="entry name" value="Lambda_DNA-bd_dom_sf"/>
</dbReference>
<evidence type="ECO:0000313" key="3">
    <source>
        <dbReference type="EMBL" id="OZI49001.1"/>
    </source>
</evidence>
<dbReference type="SUPFAM" id="SSF47413">
    <property type="entry name" value="lambda repressor-like DNA-binding domains"/>
    <property type="match status" value="1"/>
</dbReference>
<dbReference type="SMART" id="SM00530">
    <property type="entry name" value="HTH_XRE"/>
    <property type="match status" value="1"/>
</dbReference>
<reference evidence="3 4" key="1">
    <citation type="submission" date="2017-05" db="EMBL/GenBank/DDBJ databases">
        <title>Complete and WGS of Bordetella genogroups.</title>
        <authorList>
            <person name="Spilker T."/>
            <person name="LiPuma J."/>
        </authorList>
    </citation>
    <scope>NUCLEOTIDE SEQUENCE [LARGE SCALE GENOMIC DNA]</scope>
    <source>
        <strain evidence="3 4">AU10456</strain>
    </source>
</reference>
<dbReference type="OrthoDB" id="9805356at2"/>
<dbReference type="GO" id="GO:0003700">
    <property type="term" value="F:DNA-binding transcription factor activity"/>
    <property type="evidence" value="ECO:0007669"/>
    <property type="project" value="TreeGrafter"/>
</dbReference>
<dbReference type="PROSITE" id="PS50943">
    <property type="entry name" value="HTH_CROC1"/>
    <property type="match status" value="1"/>
</dbReference>